<accession>A0ABR0Q004</accession>
<evidence type="ECO:0000313" key="1">
    <source>
        <dbReference type="EMBL" id="KAK5832484.1"/>
    </source>
</evidence>
<keyword evidence="2" id="KW-1185">Reference proteome</keyword>
<reference evidence="1 2" key="1">
    <citation type="submission" date="2023-03" db="EMBL/GenBank/DDBJ databases">
        <title>WGS of Gossypium arboreum.</title>
        <authorList>
            <person name="Yu D."/>
        </authorList>
    </citation>
    <scope>NUCLEOTIDE SEQUENCE [LARGE SCALE GENOMIC DNA]</scope>
    <source>
        <tissue evidence="1">Leaf</tissue>
    </source>
</reference>
<comment type="caution">
    <text evidence="1">The sequence shown here is derived from an EMBL/GenBank/DDBJ whole genome shotgun (WGS) entry which is preliminary data.</text>
</comment>
<proteinExistence type="predicted"/>
<evidence type="ECO:0000313" key="2">
    <source>
        <dbReference type="Proteomes" id="UP001358586"/>
    </source>
</evidence>
<dbReference type="Proteomes" id="UP001358586">
    <property type="component" value="Chromosome 5"/>
</dbReference>
<gene>
    <name evidence="1" type="ORF">PVK06_016286</name>
</gene>
<name>A0ABR0Q004_GOSAR</name>
<protein>
    <submittedName>
        <fullName evidence="1">Uncharacterized protein</fullName>
    </submittedName>
</protein>
<sequence>MESGESGGDGGDERDEISLLAEELVQLSVKGSMVVSNAKPTLICTIWTEKLYNPESFRAQMKSIWKTKKKFKIQMAG</sequence>
<dbReference type="EMBL" id="JARKNE010000005">
    <property type="protein sequence ID" value="KAK5832484.1"/>
    <property type="molecule type" value="Genomic_DNA"/>
</dbReference>
<organism evidence="1 2">
    <name type="scientific">Gossypium arboreum</name>
    <name type="common">Tree cotton</name>
    <name type="synonym">Gossypium nanking</name>
    <dbReference type="NCBI Taxonomy" id="29729"/>
    <lineage>
        <taxon>Eukaryota</taxon>
        <taxon>Viridiplantae</taxon>
        <taxon>Streptophyta</taxon>
        <taxon>Embryophyta</taxon>
        <taxon>Tracheophyta</taxon>
        <taxon>Spermatophyta</taxon>
        <taxon>Magnoliopsida</taxon>
        <taxon>eudicotyledons</taxon>
        <taxon>Gunneridae</taxon>
        <taxon>Pentapetalae</taxon>
        <taxon>rosids</taxon>
        <taxon>malvids</taxon>
        <taxon>Malvales</taxon>
        <taxon>Malvaceae</taxon>
        <taxon>Malvoideae</taxon>
        <taxon>Gossypium</taxon>
    </lineage>
</organism>